<dbReference type="InterPro" id="IPR010985">
    <property type="entry name" value="Ribbon_hlx_hlx"/>
</dbReference>
<feature type="compositionally biased region" description="Basic and acidic residues" evidence="1">
    <location>
        <begin position="1"/>
        <end position="16"/>
    </location>
</feature>
<name>A0A383EXG5_9ZZZZ</name>
<protein>
    <submittedName>
        <fullName evidence="2">Uncharacterized protein</fullName>
    </submittedName>
</protein>
<dbReference type="GO" id="GO:0006355">
    <property type="term" value="P:regulation of DNA-templated transcription"/>
    <property type="evidence" value="ECO:0007669"/>
    <property type="project" value="InterPro"/>
</dbReference>
<feature type="region of interest" description="Disordered" evidence="1">
    <location>
        <begin position="1"/>
        <end position="31"/>
    </location>
</feature>
<evidence type="ECO:0000313" key="2">
    <source>
        <dbReference type="EMBL" id="SVE60905.1"/>
    </source>
</evidence>
<reference evidence="2" key="1">
    <citation type="submission" date="2018-05" db="EMBL/GenBank/DDBJ databases">
        <authorList>
            <person name="Lanie J.A."/>
            <person name="Ng W.-L."/>
            <person name="Kazmierczak K.M."/>
            <person name="Andrzejewski T.M."/>
            <person name="Davidsen T.M."/>
            <person name="Wayne K.J."/>
            <person name="Tettelin H."/>
            <person name="Glass J.I."/>
            <person name="Rusch D."/>
            <person name="Podicherti R."/>
            <person name="Tsui H.-C.T."/>
            <person name="Winkler M.E."/>
        </authorList>
    </citation>
    <scope>NUCLEOTIDE SEQUENCE</scope>
</reference>
<proteinExistence type="predicted"/>
<evidence type="ECO:0000256" key="1">
    <source>
        <dbReference type="SAM" id="MobiDB-lite"/>
    </source>
</evidence>
<dbReference type="AlphaFoldDB" id="A0A383EXG5"/>
<organism evidence="2">
    <name type="scientific">marine metagenome</name>
    <dbReference type="NCBI Taxonomy" id="408172"/>
    <lineage>
        <taxon>unclassified sequences</taxon>
        <taxon>metagenomes</taxon>
        <taxon>ecological metagenomes</taxon>
    </lineage>
</organism>
<sequence length="107" mass="11953">MTMAKKKGDDDGGDVKKPRKKGGGGKLSRSETVTVRLDPKLRFAAELAARKHRRTLSSFIEWAVEESVKDVYLDGVKATAYSAIDLAWDVDESDKFVKMALYYPNLL</sequence>
<dbReference type="SUPFAM" id="SSF47598">
    <property type="entry name" value="Ribbon-helix-helix"/>
    <property type="match status" value="1"/>
</dbReference>
<feature type="non-terminal residue" evidence="2">
    <location>
        <position position="107"/>
    </location>
</feature>
<accession>A0A383EXG5</accession>
<gene>
    <name evidence="2" type="ORF">METZ01_LOCUS513759</name>
</gene>
<dbReference type="EMBL" id="UINC01229262">
    <property type="protein sequence ID" value="SVE60905.1"/>
    <property type="molecule type" value="Genomic_DNA"/>
</dbReference>